<feature type="region of interest" description="Disordered" evidence="1">
    <location>
        <begin position="117"/>
        <end position="165"/>
    </location>
</feature>
<evidence type="ECO:0000259" key="3">
    <source>
        <dbReference type="PROSITE" id="PS51781"/>
    </source>
</evidence>
<dbReference type="NCBIfam" id="TIGR02867">
    <property type="entry name" value="spore_II_P"/>
    <property type="match status" value="1"/>
</dbReference>
<gene>
    <name evidence="4" type="ORF">PAESOLCIP111_03790</name>
</gene>
<dbReference type="PROSITE" id="PS51781">
    <property type="entry name" value="SH3B"/>
    <property type="match status" value="1"/>
</dbReference>
<dbReference type="AlphaFoldDB" id="A0A916K358"/>
<evidence type="ECO:0000313" key="5">
    <source>
        <dbReference type="Proteomes" id="UP000693672"/>
    </source>
</evidence>
<dbReference type="Pfam" id="PF07454">
    <property type="entry name" value="SpoIIP"/>
    <property type="match status" value="1"/>
</dbReference>
<dbReference type="Pfam" id="PF08239">
    <property type="entry name" value="SH3_3"/>
    <property type="match status" value="2"/>
</dbReference>
<accession>A0A916K358</accession>
<dbReference type="InterPro" id="IPR010897">
    <property type="entry name" value="Spore_II_P"/>
</dbReference>
<dbReference type="InterPro" id="IPR003646">
    <property type="entry name" value="SH3-like_bac-type"/>
</dbReference>
<reference evidence="4" key="1">
    <citation type="submission" date="2021-06" db="EMBL/GenBank/DDBJ databases">
        <authorList>
            <person name="Criscuolo A."/>
        </authorList>
    </citation>
    <scope>NUCLEOTIDE SEQUENCE</scope>
    <source>
        <strain evidence="4">CIP111600</strain>
    </source>
</reference>
<dbReference type="PANTHER" id="PTHR34408">
    <property type="entry name" value="FAMILY PROTEIN, PUTATIVE-RELATED"/>
    <property type="match status" value="1"/>
</dbReference>
<proteinExistence type="predicted"/>
<dbReference type="Proteomes" id="UP000693672">
    <property type="component" value="Unassembled WGS sequence"/>
</dbReference>
<evidence type="ECO:0000313" key="4">
    <source>
        <dbReference type="EMBL" id="CAG7636850.1"/>
    </source>
</evidence>
<protein>
    <recommendedName>
        <fullName evidence="3">SH3b domain-containing protein</fullName>
    </recommendedName>
</protein>
<evidence type="ECO:0000256" key="2">
    <source>
        <dbReference type="SAM" id="SignalP"/>
    </source>
</evidence>
<dbReference type="RefSeq" id="WP_218093532.1">
    <property type="nucleotide sequence ID" value="NZ_CAJVAS010000017.1"/>
</dbReference>
<organism evidence="4 5">
    <name type="scientific">Paenibacillus solanacearum</name>
    <dbReference type="NCBI Taxonomy" id="2048548"/>
    <lineage>
        <taxon>Bacteria</taxon>
        <taxon>Bacillati</taxon>
        <taxon>Bacillota</taxon>
        <taxon>Bacilli</taxon>
        <taxon>Bacillales</taxon>
        <taxon>Paenibacillaceae</taxon>
        <taxon>Paenibacillus</taxon>
    </lineage>
</organism>
<dbReference type="PANTHER" id="PTHR34408:SF1">
    <property type="entry name" value="GLYCOSYL HYDROLASE FAMILY 19 DOMAIN-CONTAINING PROTEIN HI_1415"/>
    <property type="match status" value="1"/>
</dbReference>
<dbReference type="InterPro" id="IPR052354">
    <property type="entry name" value="Cell_Wall_Dynamics_Protein"/>
</dbReference>
<comment type="caution">
    <text evidence="4">The sequence shown here is derived from an EMBL/GenBank/DDBJ whole genome shotgun (WGS) entry which is preliminary data.</text>
</comment>
<name>A0A916K358_9BACL</name>
<sequence length="454" mass="48410">MLRFNLGGAAVGMLLLFGAADSAHASESDKAQKAGTVIAAGAAAKTVSVEYVRSTVERLNVRTEPKLSAASIQLIGKDPAFQVLDRQDEWVKIKLASGEGWVFNEYIEYVRTGSADVKPQQAVSKPKPLPEPPTRAKTEGKAVPGASANTSAAPDPPPERQPAQSAVVSIVDITNLRSGPGTDYDIVGKAKPGDTFPIVMAEGDWYRVTRQDGSLAYVASWVVQSDLGAKPPGATVQASAASQADSRVFIYHTHNRESWKNVARQTAGSSIDDPETNISLVGKQLGHLLQQKGVPTLASNDDIAQKLQEQKRSYSESYAESRKSVDVAVKANPSLAYFIDIHRDSDVPRSTTTAAVGGKSYARILFVVGTNHPDYMKNKKLAEALSARLDKKYPGLSRGVLLKGAKEGNGEYNQSVSPGSLLLEVGGANNTLQESLLAADAFADVFADYLQSTP</sequence>
<feature type="signal peptide" evidence="2">
    <location>
        <begin position="1"/>
        <end position="25"/>
    </location>
</feature>
<feature type="domain" description="SH3b" evidence="3">
    <location>
        <begin position="163"/>
        <end position="226"/>
    </location>
</feature>
<feature type="chain" id="PRO_5037342269" description="SH3b domain-containing protein" evidence="2">
    <location>
        <begin position="26"/>
        <end position="454"/>
    </location>
</feature>
<keyword evidence="2" id="KW-0732">Signal</keyword>
<evidence type="ECO:0000256" key="1">
    <source>
        <dbReference type="SAM" id="MobiDB-lite"/>
    </source>
</evidence>
<keyword evidence="5" id="KW-1185">Reference proteome</keyword>
<dbReference type="SMART" id="SM00287">
    <property type="entry name" value="SH3b"/>
    <property type="match status" value="2"/>
</dbReference>
<dbReference type="EMBL" id="CAJVAS010000017">
    <property type="protein sequence ID" value="CAG7636850.1"/>
    <property type="molecule type" value="Genomic_DNA"/>
</dbReference>